<dbReference type="EMBL" id="LMVM01000033">
    <property type="protein sequence ID" value="PAV03906.1"/>
    <property type="molecule type" value="Genomic_DNA"/>
</dbReference>
<dbReference type="InterPro" id="IPR025714">
    <property type="entry name" value="Methyltranfer_dom"/>
</dbReference>
<dbReference type="InterPro" id="IPR029063">
    <property type="entry name" value="SAM-dependent_MTases_sf"/>
</dbReference>
<reference evidence="2 3" key="1">
    <citation type="journal article" date="2017" name="BMC Genomics">
        <title>Genomic analysis of methanogenic archaea reveals a shift towards energy conservation.</title>
        <authorList>
            <person name="Gilmore S.P."/>
            <person name="Henske J.K."/>
            <person name="Sexton J.A."/>
            <person name="Solomon K.V."/>
            <person name="Seppala S."/>
            <person name="Yoo J.I."/>
            <person name="Huyett L.M."/>
            <person name="Pressman A."/>
            <person name="Cogan J.Z."/>
            <person name="Kivenson V."/>
            <person name="Peng X."/>
            <person name="Tan Y."/>
            <person name="Valentine D.L."/>
            <person name="O'Malley M.A."/>
        </authorList>
    </citation>
    <scope>NUCLEOTIDE SEQUENCE [LARGE SCALE GENOMIC DNA]</scope>
    <source>
        <strain evidence="2 3">M.o.H.</strain>
    </source>
</reference>
<dbReference type="AlphaFoldDB" id="A0A2A2H3N8"/>
<keyword evidence="3" id="KW-1185">Reference proteome</keyword>
<evidence type="ECO:0000313" key="3">
    <source>
        <dbReference type="Proteomes" id="UP000217784"/>
    </source>
</evidence>
<gene>
    <name evidence="2" type="ORF">ASJ80_02485</name>
</gene>
<dbReference type="CDD" id="cd02440">
    <property type="entry name" value="AdoMet_MTases"/>
    <property type="match status" value="1"/>
</dbReference>
<evidence type="ECO:0000313" key="2">
    <source>
        <dbReference type="EMBL" id="PAV03906.1"/>
    </source>
</evidence>
<dbReference type="Gene3D" id="3.40.50.150">
    <property type="entry name" value="Vaccinia Virus protein VP39"/>
    <property type="match status" value="1"/>
</dbReference>
<dbReference type="OrthoDB" id="1018at2157"/>
<dbReference type="Proteomes" id="UP000217784">
    <property type="component" value="Unassembled WGS sequence"/>
</dbReference>
<dbReference type="RefSeq" id="WP_069584127.1">
    <property type="nucleotide sequence ID" value="NZ_LMVM01000033.1"/>
</dbReference>
<proteinExistence type="predicted"/>
<name>A0A2A2H3N8_METBR</name>
<dbReference type="Pfam" id="PF13847">
    <property type="entry name" value="Methyltransf_31"/>
    <property type="match status" value="1"/>
</dbReference>
<accession>A0A2A2H3N8</accession>
<feature type="domain" description="Methyltransferase" evidence="1">
    <location>
        <begin position="72"/>
        <end position="191"/>
    </location>
</feature>
<protein>
    <recommendedName>
        <fullName evidence="1">Methyltransferase domain-containing protein</fullName>
    </recommendedName>
</protein>
<organism evidence="2 3">
    <name type="scientific">Methanobacterium bryantii</name>
    <dbReference type="NCBI Taxonomy" id="2161"/>
    <lineage>
        <taxon>Archaea</taxon>
        <taxon>Methanobacteriati</taxon>
        <taxon>Methanobacteriota</taxon>
        <taxon>Methanomada group</taxon>
        <taxon>Methanobacteria</taxon>
        <taxon>Methanobacteriales</taxon>
        <taxon>Methanobacteriaceae</taxon>
        <taxon>Methanobacterium</taxon>
    </lineage>
</organism>
<evidence type="ECO:0000259" key="1">
    <source>
        <dbReference type="Pfam" id="PF13847"/>
    </source>
</evidence>
<dbReference type="PANTHER" id="PTHR43861">
    <property type="entry name" value="TRANS-ACONITATE 2-METHYLTRANSFERASE-RELATED"/>
    <property type="match status" value="1"/>
</dbReference>
<dbReference type="SUPFAM" id="SSF53335">
    <property type="entry name" value="S-adenosyl-L-methionine-dependent methyltransferases"/>
    <property type="match status" value="1"/>
</dbReference>
<comment type="caution">
    <text evidence="2">The sequence shown here is derived from an EMBL/GenBank/DDBJ whole genome shotgun (WGS) entry which is preliminary data.</text>
</comment>
<sequence length="248" mass="28999">MKCSKEVNEFLKLENGRVKIENKFKKQIYNAIPQSYKTHMGIGPYFIPLFNIMYWKRLEVALELSRKYFHRQKLKICDFGCGLGVLVCLLSNIYSESQICGIDIYPDELLKIAASISDQVSQDKNYSFSQNNIENPSSIEKFDLIFCLDVLEHVNNVYGALNNLKCFLSEESILILAVPVEDWYLKLLREIYTFNGRFGTNDPHWHGDVKDYKHFEKMLKENYNILESVYVPNRLLAYDKIFVCKNKG</sequence>